<protein>
    <submittedName>
        <fullName evidence="2">Dienelactone hydrolase family protein</fullName>
    </submittedName>
</protein>
<comment type="caution">
    <text evidence="2">The sequence shown here is derived from an EMBL/GenBank/DDBJ whole genome shotgun (WGS) entry which is preliminary data.</text>
</comment>
<evidence type="ECO:0000313" key="2">
    <source>
        <dbReference type="EMBL" id="TKD00399.1"/>
    </source>
</evidence>
<feature type="domain" description="Dienelactone hydrolase" evidence="1">
    <location>
        <begin position="18"/>
        <end position="233"/>
    </location>
</feature>
<organism evidence="2 3">
    <name type="scientific">Polyangium fumosum</name>
    <dbReference type="NCBI Taxonomy" id="889272"/>
    <lineage>
        <taxon>Bacteria</taxon>
        <taxon>Pseudomonadati</taxon>
        <taxon>Myxococcota</taxon>
        <taxon>Polyangia</taxon>
        <taxon>Polyangiales</taxon>
        <taxon>Polyangiaceae</taxon>
        <taxon>Polyangium</taxon>
    </lineage>
</organism>
<keyword evidence="3" id="KW-1185">Reference proteome</keyword>
<dbReference type="AlphaFoldDB" id="A0A4U1J069"/>
<dbReference type="PANTHER" id="PTHR46623">
    <property type="entry name" value="CARBOXYMETHYLENEBUTENOLIDASE-RELATED"/>
    <property type="match status" value="1"/>
</dbReference>
<dbReference type="RefSeq" id="WP_136933326.1">
    <property type="nucleotide sequence ID" value="NZ_SSMQ01000047.1"/>
</dbReference>
<dbReference type="Proteomes" id="UP000309215">
    <property type="component" value="Unassembled WGS sequence"/>
</dbReference>
<proteinExistence type="predicted"/>
<dbReference type="InterPro" id="IPR029058">
    <property type="entry name" value="AB_hydrolase_fold"/>
</dbReference>
<reference evidence="2 3" key="1">
    <citation type="submission" date="2019-04" db="EMBL/GenBank/DDBJ databases">
        <authorList>
            <person name="Li Y."/>
            <person name="Wang J."/>
        </authorList>
    </citation>
    <scope>NUCLEOTIDE SEQUENCE [LARGE SCALE GENOMIC DNA]</scope>
    <source>
        <strain evidence="2 3">DSM 14668</strain>
    </source>
</reference>
<dbReference type="OrthoDB" id="9787933at2"/>
<dbReference type="Gene3D" id="3.40.50.1820">
    <property type="entry name" value="alpha/beta hydrolase"/>
    <property type="match status" value="1"/>
</dbReference>
<dbReference type="InterPro" id="IPR002925">
    <property type="entry name" value="Dienelactn_hydro"/>
</dbReference>
<evidence type="ECO:0000313" key="3">
    <source>
        <dbReference type="Proteomes" id="UP000309215"/>
    </source>
</evidence>
<dbReference type="SUPFAM" id="SSF53474">
    <property type="entry name" value="alpha/beta-Hydrolases"/>
    <property type="match status" value="1"/>
</dbReference>
<dbReference type="Pfam" id="PF01738">
    <property type="entry name" value="DLH"/>
    <property type="match status" value="1"/>
</dbReference>
<dbReference type="InterPro" id="IPR051049">
    <property type="entry name" value="Dienelactone_hydrolase-like"/>
</dbReference>
<dbReference type="GO" id="GO:0016787">
    <property type="term" value="F:hydrolase activity"/>
    <property type="evidence" value="ECO:0007669"/>
    <property type="project" value="UniProtKB-KW"/>
</dbReference>
<name>A0A4U1J069_9BACT</name>
<keyword evidence="2" id="KW-0378">Hydrolase</keyword>
<dbReference type="PANTHER" id="PTHR46623:SF6">
    <property type="entry name" value="ALPHA_BETA-HYDROLASES SUPERFAMILY PROTEIN"/>
    <property type="match status" value="1"/>
</dbReference>
<sequence>MTIRTERVQIPVADGTTMDGYLCRPEGDGPRPAILILQEIFGVNAHIRDVAERFAREGYVTLAPDLFHRTTPGYEGNYADFAPSLKLAGQYKGEQSEADVRAAADYLAKHPAVAEARVAALGFCMGGRLSFVTNGVAPLKCAVSFYGSIAPDKLSYAATQAGPILLIWAGKDPFIPQEAAQSTVDALRKHGKPFVNIEFSEHDHGFFCDARSNYNAAAASQAWALTLAFLKSHL</sequence>
<evidence type="ECO:0000259" key="1">
    <source>
        <dbReference type="Pfam" id="PF01738"/>
    </source>
</evidence>
<gene>
    <name evidence="2" type="ORF">E8A74_34455</name>
</gene>
<accession>A0A4U1J069</accession>
<dbReference type="EMBL" id="SSMQ01000047">
    <property type="protein sequence ID" value="TKD00399.1"/>
    <property type="molecule type" value="Genomic_DNA"/>
</dbReference>